<dbReference type="AlphaFoldDB" id="C4V2N6"/>
<sequence>MISLIEGAEKMDEQEELHDEDVIVVISDEEGAEHYYREEMIVPLGTERFAVLVALHMDAEGALEDSDDEDEATIAKIIVDESGEDIYTDPTDEEFEAVCRAYERLAEQEEE</sequence>
<keyword evidence="2" id="KW-1185">Reference proteome</keyword>
<reference evidence="1 2" key="1">
    <citation type="submission" date="2009-04" db="EMBL/GenBank/DDBJ databases">
        <authorList>
            <person name="Qin X."/>
            <person name="Bachman B."/>
            <person name="Battles P."/>
            <person name="Bell A."/>
            <person name="Bess C."/>
            <person name="Bickham C."/>
            <person name="Chaboub L."/>
            <person name="Chen D."/>
            <person name="Coyle M."/>
            <person name="Deiros D.R."/>
            <person name="Dinh H."/>
            <person name="Forbes L."/>
            <person name="Fowler G."/>
            <person name="Francisco L."/>
            <person name="Fu Q."/>
            <person name="Gubbala S."/>
            <person name="Hale W."/>
            <person name="Han Y."/>
            <person name="Hemphill L."/>
            <person name="Highlander S.K."/>
            <person name="Hirani K."/>
            <person name="Hogues M."/>
            <person name="Jackson L."/>
            <person name="Jakkamsetti A."/>
            <person name="Javaid M."/>
            <person name="Jiang H."/>
            <person name="Korchina V."/>
            <person name="Kovar C."/>
            <person name="Lara F."/>
            <person name="Lee S."/>
            <person name="Mata R."/>
            <person name="Mathew T."/>
            <person name="Moen C."/>
            <person name="Morales K."/>
            <person name="Munidasa M."/>
            <person name="Nazareth L."/>
            <person name="Ngo R."/>
            <person name="Nguyen L."/>
            <person name="Okwuonu G."/>
            <person name="Ongeri F."/>
            <person name="Patil S."/>
            <person name="Petrosino J."/>
            <person name="Pham C."/>
            <person name="Pham P."/>
            <person name="Pu L.-L."/>
            <person name="Puazo M."/>
            <person name="Raj R."/>
            <person name="Reid J."/>
            <person name="Rouhana J."/>
            <person name="Saada N."/>
            <person name="Shang Y."/>
            <person name="Simmons D."/>
            <person name="Thornton R."/>
            <person name="Warren J."/>
            <person name="Weissenberger G."/>
            <person name="Zhang J."/>
            <person name="Zhang L."/>
            <person name="Zhou C."/>
            <person name="Zhu D."/>
            <person name="Muzny D."/>
            <person name="Worley K."/>
            <person name="Gibbs R."/>
        </authorList>
    </citation>
    <scope>NUCLEOTIDE SEQUENCE [LARGE SCALE GENOMIC DNA]</scope>
    <source>
        <strain evidence="1 2">ATCC 43531</strain>
    </source>
</reference>
<protein>
    <recommendedName>
        <fullName evidence="3">DUF1292 domain-containing protein</fullName>
    </recommendedName>
</protein>
<dbReference type="InterPro" id="IPR009711">
    <property type="entry name" value="UPF0473"/>
</dbReference>
<name>C4V2N6_9FIRM</name>
<dbReference type="Pfam" id="PF06949">
    <property type="entry name" value="DUF1292"/>
    <property type="match status" value="1"/>
</dbReference>
<evidence type="ECO:0008006" key="3">
    <source>
        <dbReference type="Google" id="ProtNLM"/>
    </source>
</evidence>
<proteinExistence type="predicted"/>
<dbReference type="HOGENOM" id="CLU_146610_4_0_9"/>
<comment type="caution">
    <text evidence="1">The sequence shown here is derived from an EMBL/GenBank/DDBJ whole genome shotgun (WGS) entry which is preliminary data.</text>
</comment>
<organism evidence="1 2">
    <name type="scientific">Selenomonas flueggei ATCC 43531</name>
    <dbReference type="NCBI Taxonomy" id="638302"/>
    <lineage>
        <taxon>Bacteria</taxon>
        <taxon>Bacillati</taxon>
        <taxon>Bacillota</taxon>
        <taxon>Negativicutes</taxon>
        <taxon>Selenomonadales</taxon>
        <taxon>Selenomonadaceae</taxon>
        <taxon>Selenomonas</taxon>
    </lineage>
</organism>
<evidence type="ECO:0000313" key="2">
    <source>
        <dbReference type="Proteomes" id="UP000005309"/>
    </source>
</evidence>
<evidence type="ECO:0000313" key="1">
    <source>
        <dbReference type="EMBL" id="EEQ49050.1"/>
    </source>
</evidence>
<dbReference type="Proteomes" id="UP000005309">
    <property type="component" value="Unassembled WGS sequence"/>
</dbReference>
<accession>C4V2N6</accession>
<dbReference type="STRING" id="638302.HMPREF0908_0780"/>
<gene>
    <name evidence="1" type="ORF">HMPREF0908_0780</name>
</gene>
<dbReference type="EMBL" id="ACLA01000010">
    <property type="protein sequence ID" value="EEQ49050.1"/>
    <property type="molecule type" value="Genomic_DNA"/>
</dbReference>